<proteinExistence type="predicted"/>
<dbReference type="Proteomes" id="UP000187406">
    <property type="component" value="Unassembled WGS sequence"/>
</dbReference>
<keyword evidence="2" id="KW-1185">Reference proteome</keyword>
<evidence type="ECO:0000313" key="1">
    <source>
        <dbReference type="EMBL" id="GAV80878.1"/>
    </source>
</evidence>
<dbReference type="EMBL" id="BDDD01002277">
    <property type="protein sequence ID" value="GAV80878.1"/>
    <property type="molecule type" value="Genomic_DNA"/>
</dbReference>
<organism evidence="1 2">
    <name type="scientific">Cephalotus follicularis</name>
    <name type="common">Albany pitcher plant</name>
    <dbReference type="NCBI Taxonomy" id="3775"/>
    <lineage>
        <taxon>Eukaryota</taxon>
        <taxon>Viridiplantae</taxon>
        <taxon>Streptophyta</taxon>
        <taxon>Embryophyta</taxon>
        <taxon>Tracheophyta</taxon>
        <taxon>Spermatophyta</taxon>
        <taxon>Magnoliopsida</taxon>
        <taxon>eudicotyledons</taxon>
        <taxon>Gunneridae</taxon>
        <taxon>Pentapetalae</taxon>
        <taxon>rosids</taxon>
        <taxon>fabids</taxon>
        <taxon>Oxalidales</taxon>
        <taxon>Cephalotaceae</taxon>
        <taxon>Cephalotus</taxon>
    </lineage>
</organism>
<comment type="caution">
    <text evidence="1">The sequence shown here is derived from an EMBL/GenBank/DDBJ whole genome shotgun (WGS) entry which is preliminary data.</text>
</comment>
<name>A0A1Q3CLD6_CEPFO</name>
<protein>
    <submittedName>
        <fullName evidence="1">Uncharacterized protein</fullName>
    </submittedName>
</protein>
<reference evidence="2" key="1">
    <citation type="submission" date="2016-04" db="EMBL/GenBank/DDBJ databases">
        <title>Cephalotus genome sequencing.</title>
        <authorList>
            <person name="Fukushima K."/>
            <person name="Hasebe M."/>
            <person name="Fang X."/>
        </authorList>
    </citation>
    <scope>NUCLEOTIDE SEQUENCE [LARGE SCALE GENOMIC DNA]</scope>
    <source>
        <strain evidence="2">cv. St1</strain>
    </source>
</reference>
<sequence length="135" mass="14954">MPKHQFHSTHFKLTTIPSFFTKPTQFLTAKDNNSNHGSHFISSRQLLQTATSGKAQLLSLPCQLADSTIQGCLFPPYGSHIFINGADDSVHEVGPGDSDPCQLMFLYSYLVIGWCWSISVEVRPREHATSVPAYA</sequence>
<evidence type="ECO:0000313" key="2">
    <source>
        <dbReference type="Proteomes" id="UP000187406"/>
    </source>
</evidence>
<dbReference type="InParanoid" id="A0A1Q3CLD6"/>
<gene>
    <name evidence="1" type="ORF">CFOL_v3_24337</name>
</gene>
<accession>A0A1Q3CLD6</accession>
<dbReference type="AlphaFoldDB" id="A0A1Q3CLD6"/>